<reference evidence="2" key="1">
    <citation type="journal article" date="2020" name="Stud. Mycol.">
        <title>101 Dothideomycetes genomes: a test case for predicting lifestyles and emergence of pathogens.</title>
        <authorList>
            <person name="Haridas S."/>
            <person name="Albert R."/>
            <person name="Binder M."/>
            <person name="Bloem J."/>
            <person name="Labutti K."/>
            <person name="Salamov A."/>
            <person name="Andreopoulos B."/>
            <person name="Baker S."/>
            <person name="Barry K."/>
            <person name="Bills G."/>
            <person name="Bluhm B."/>
            <person name="Cannon C."/>
            <person name="Castanera R."/>
            <person name="Culley D."/>
            <person name="Daum C."/>
            <person name="Ezra D."/>
            <person name="Gonzalez J."/>
            <person name="Henrissat B."/>
            <person name="Kuo A."/>
            <person name="Liang C."/>
            <person name="Lipzen A."/>
            <person name="Lutzoni F."/>
            <person name="Magnuson J."/>
            <person name="Mondo S."/>
            <person name="Nolan M."/>
            <person name="Ohm R."/>
            <person name="Pangilinan J."/>
            <person name="Park H.-J."/>
            <person name="Ramirez L."/>
            <person name="Alfaro M."/>
            <person name="Sun H."/>
            <person name="Tritt A."/>
            <person name="Yoshinaga Y."/>
            <person name="Zwiers L.-H."/>
            <person name="Turgeon B."/>
            <person name="Goodwin S."/>
            <person name="Spatafora J."/>
            <person name="Crous P."/>
            <person name="Grigoriev I."/>
        </authorList>
    </citation>
    <scope>NUCLEOTIDE SEQUENCE</scope>
    <source>
        <strain evidence="2">CBS 125425</strain>
    </source>
</reference>
<comment type="caution">
    <text evidence="2">The sequence shown here is derived from an EMBL/GenBank/DDBJ whole genome shotgun (WGS) entry which is preliminary data.</text>
</comment>
<accession>A0A9P4UVX2</accession>
<keyword evidence="3" id="KW-1185">Reference proteome</keyword>
<evidence type="ECO:0000313" key="3">
    <source>
        <dbReference type="Proteomes" id="UP000799444"/>
    </source>
</evidence>
<feature type="coiled-coil region" evidence="1">
    <location>
        <begin position="51"/>
        <end position="83"/>
    </location>
</feature>
<evidence type="ECO:0000256" key="1">
    <source>
        <dbReference type="SAM" id="Coils"/>
    </source>
</evidence>
<dbReference type="OrthoDB" id="3945463at2759"/>
<dbReference type="Proteomes" id="UP000799444">
    <property type="component" value="Unassembled WGS sequence"/>
</dbReference>
<name>A0A9P4UVX2_9PLEO</name>
<gene>
    <name evidence="2" type="ORF">EJ04DRAFT_505979</name>
</gene>
<keyword evidence="1" id="KW-0175">Coiled coil</keyword>
<sequence length="181" mass="20987">SIRTQLVAHENKQLRAALNNEKKRHHRGKPLLLQRPNEYSGGAVFWSPTKVKDAQKLLQQQQKEEAIQQRASEKAAKAAIREERRQEASVIKQRRVQEKELKAQQREERRILKAADLQLREDLQQSQKRKARTKKAVKQSTTIIPSQSASIVERIPVEVARVSLPKATRTRKVQPPERYLI</sequence>
<dbReference type="AlphaFoldDB" id="A0A9P4UVX2"/>
<protein>
    <submittedName>
        <fullName evidence="2">Uncharacterized protein</fullName>
    </submittedName>
</protein>
<evidence type="ECO:0000313" key="2">
    <source>
        <dbReference type="EMBL" id="KAF2727243.1"/>
    </source>
</evidence>
<feature type="non-terminal residue" evidence="2">
    <location>
        <position position="1"/>
    </location>
</feature>
<proteinExistence type="predicted"/>
<dbReference type="EMBL" id="ML996344">
    <property type="protein sequence ID" value="KAF2727243.1"/>
    <property type="molecule type" value="Genomic_DNA"/>
</dbReference>
<organism evidence="2 3">
    <name type="scientific">Polyplosphaeria fusca</name>
    <dbReference type="NCBI Taxonomy" id="682080"/>
    <lineage>
        <taxon>Eukaryota</taxon>
        <taxon>Fungi</taxon>
        <taxon>Dikarya</taxon>
        <taxon>Ascomycota</taxon>
        <taxon>Pezizomycotina</taxon>
        <taxon>Dothideomycetes</taxon>
        <taxon>Pleosporomycetidae</taxon>
        <taxon>Pleosporales</taxon>
        <taxon>Tetraplosphaeriaceae</taxon>
        <taxon>Polyplosphaeria</taxon>
    </lineage>
</organism>